<reference evidence="2" key="1">
    <citation type="journal article" date="2015" name="MBio">
        <title>Genome-resolved metagenomic analysis reveals roles for candidate phyla and other microbial community members in biogeochemical transformations in oil reservoirs.</title>
        <authorList>
            <person name="Hu P."/>
            <person name="Tom L."/>
            <person name="Singh A."/>
            <person name="Thomas B.C."/>
            <person name="Baker B.J."/>
            <person name="Piceno Y.M."/>
            <person name="Andersen G.L."/>
            <person name="Banfield J.F."/>
        </authorList>
    </citation>
    <scope>NUCLEOTIDE SEQUENCE [LARGE SCALE GENOMIC DNA]</scope>
    <source>
        <strain evidence="2">56_747</strain>
    </source>
</reference>
<dbReference type="EMBL" id="LGHB01000045">
    <property type="protein sequence ID" value="KUK94673.1"/>
    <property type="molecule type" value="Genomic_DNA"/>
</dbReference>
<comment type="caution">
    <text evidence="2">The sequence shown here is derived from an EMBL/GenBank/DDBJ whole genome shotgun (WGS) entry which is preliminary data.</text>
</comment>
<accession>A0A101IGD4</accession>
<evidence type="ECO:0000313" key="2">
    <source>
        <dbReference type="EMBL" id="KUK94673.1"/>
    </source>
</evidence>
<dbReference type="Proteomes" id="UP000053961">
    <property type="component" value="Unassembled WGS sequence"/>
</dbReference>
<proteinExistence type="predicted"/>
<dbReference type="EMBL" id="LGFT01000054">
    <property type="protein sequence ID" value="KUK43697.1"/>
    <property type="molecule type" value="Genomic_DNA"/>
</dbReference>
<sequence>MSHTTILFLLFLAVATASAAIDPLAANVTVEMDELQLLLAGGEIGFVNRSTGERIFNETRYPARADPPYYHLMKNDTMFRDFQNLAGPVNPIPISVNDSWNEPFFERLIRDWW</sequence>
<evidence type="ECO:0000313" key="1">
    <source>
        <dbReference type="EMBL" id="KUK43697.1"/>
    </source>
</evidence>
<evidence type="ECO:0000313" key="3">
    <source>
        <dbReference type="Proteomes" id="UP000053961"/>
    </source>
</evidence>
<name>A0A101IGD4_9EURY</name>
<organism evidence="2 3">
    <name type="scientific">Methanothrix harundinacea</name>
    <dbReference type="NCBI Taxonomy" id="301375"/>
    <lineage>
        <taxon>Archaea</taxon>
        <taxon>Methanobacteriati</taxon>
        <taxon>Methanobacteriota</taxon>
        <taxon>Stenosarchaea group</taxon>
        <taxon>Methanomicrobia</taxon>
        <taxon>Methanotrichales</taxon>
        <taxon>Methanotrichaceae</taxon>
        <taxon>Methanothrix</taxon>
    </lineage>
</organism>
<dbReference type="Proteomes" id="UP000057043">
    <property type="component" value="Unassembled WGS sequence"/>
</dbReference>
<reference evidence="3 4" key="2">
    <citation type="journal article" date="2015" name="MBio">
        <title>Genome-Resolved Metagenomic Analysis Reveals Roles for Candidate Phyla and Other Microbial Community Members in Biogeochemical Transformations in Oil Reservoirs.</title>
        <authorList>
            <person name="Hu P."/>
            <person name="Tom L."/>
            <person name="Singh A."/>
            <person name="Thomas B.C."/>
            <person name="Baker B.J."/>
            <person name="Piceno Y.M."/>
            <person name="Andersen G.L."/>
            <person name="Banfield J.F."/>
        </authorList>
    </citation>
    <scope>NUCLEOTIDE SEQUENCE [LARGE SCALE GENOMIC DNA]</scope>
    <source>
        <strain evidence="1">57_489</strain>
    </source>
</reference>
<evidence type="ECO:0000313" key="4">
    <source>
        <dbReference type="Proteomes" id="UP000057043"/>
    </source>
</evidence>
<protein>
    <submittedName>
        <fullName evidence="2">Uncharacterized protein</fullName>
    </submittedName>
</protein>
<dbReference type="AlphaFoldDB" id="A0A101IGD4"/>
<dbReference type="PATRIC" id="fig|301375.6.peg.2065"/>
<gene>
    <name evidence="1" type="ORF">XD72_1932</name>
    <name evidence="2" type="ORF">XE07_2082</name>
</gene>